<dbReference type="AlphaFoldDB" id="A0A2D2AWR9"/>
<reference evidence="1 2" key="1">
    <citation type="submission" date="2017-10" db="EMBL/GenBank/DDBJ databases">
        <title>Genome sequence of Caulobacter mirabilis FWC38.</title>
        <authorList>
            <person name="Fiebig A."/>
            <person name="Crosson S."/>
        </authorList>
    </citation>
    <scope>NUCLEOTIDE SEQUENCE [LARGE SCALE GENOMIC DNA]</scope>
    <source>
        <strain evidence="1 2">FWC 38</strain>
    </source>
</reference>
<evidence type="ECO:0000313" key="1">
    <source>
        <dbReference type="EMBL" id="ATQ42446.1"/>
    </source>
</evidence>
<accession>A0A2D2AWR9</accession>
<dbReference type="RefSeq" id="WP_099621703.1">
    <property type="nucleotide sequence ID" value="NZ_CP024201.1"/>
</dbReference>
<name>A0A2D2AWR9_9CAUL</name>
<proteinExistence type="predicted"/>
<protein>
    <submittedName>
        <fullName evidence="1">Uncharacterized protein</fullName>
    </submittedName>
</protein>
<sequence length="72" mass="8145">MAVMVTLSDDEAIVLFDWLARRSETLANDHRPSAEDIAMWNLEALLEKALADPFAPDYAERLEDARSRLKAV</sequence>
<dbReference type="OrthoDB" id="7584051at2"/>
<dbReference type="KEGG" id="cmb:CSW64_08470"/>
<dbReference type="Proteomes" id="UP000228945">
    <property type="component" value="Chromosome"/>
</dbReference>
<evidence type="ECO:0000313" key="2">
    <source>
        <dbReference type="Proteomes" id="UP000228945"/>
    </source>
</evidence>
<gene>
    <name evidence="1" type="ORF">CSW64_08470</name>
</gene>
<dbReference type="EMBL" id="CP024201">
    <property type="protein sequence ID" value="ATQ42446.1"/>
    <property type="molecule type" value="Genomic_DNA"/>
</dbReference>
<organism evidence="1 2">
    <name type="scientific">Caulobacter mirabilis</name>
    <dbReference type="NCBI Taxonomy" id="69666"/>
    <lineage>
        <taxon>Bacteria</taxon>
        <taxon>Pseudomonadati</taxon>
        <taxon>Pseudomonadota</taxon>
        <taxon>Alphaproteobacteria</taxon>
        <taxon>Caulobacterales</taxon>
        <taxon>Caulobacteraceae</taxon>
        <taxon>Caulobacter</taxon>
    </lineage>
</organism>
<keyword evidence="2" id="KW-1185">Reference proteome</keyword>